<dbReference type="AlphaFoldDB" id="A0A285X7U0"/>
<evidence type="ECO:0000256" key="4">
    <source>
        <dbReference type="ARBA" id="ARBA00022746"/>
    </source>
</evidence>
<dbReference type="RefSeq" id="WP_245859077.1">
    <property type="nucleotide sequence ID" value="NZ_OCMF01000005.1"/>
</dbReference>
<feature type="transmembrane region" description="Helical" evidence="8">
    <location>
        <begin position="110"/>
        <end position="127"/>
    </location>
</feature>
<dbReference type="GO" id="GO:0045436">
    <property type="term" value="F:lycopene beta cyclase activity"/>
    <property type="evidence" value="ECO:0007669"/>
    <property type="project" value="UniProtKB-ARBA"/>
</dbReference>
<keyword evidence="6 8" id="KW-0472">Membrane</keyword>
<reference evidence="11" key="1">
    <citation type="submission" date="2017-09" db="EMBL/GenBank/DDBJ databases">
        <authorList>
            <person name="Varghese N."/>
            <person name="Submissions S."/>
        </authorList>
    </citation>
    <scope>NUCLEOTIDE SEQUENCE [LARGE SCALE GENOMIC DNA]</scope>
    <source>
        <strain evidence="11">CGMCC 1.12641</strain>
    </source>
</reference>
<feature type="transmembrane region" description="Helical" evidence="8">
    <location>
        <begin position="133"/>
        <end position="152"/>
    </location>
</feature>
<protein>
    <submittedName>
        <fullName evidence="10">Lycopene cyclase domain-containing protein</fullName>
    </submittedName>
</protein>
<accession>A0A285X7U0</accession>
<feature type="transmembrane region" description="Helical" evidence="8">
    <location>
        <begin position="159"/>
        <end position="181"/>
    </location>
</feature>
<dbReference type="Proteomes" id="UP000219193">
    <property type="component" value="Unassembled WGS sequence"/>
</dbReference>
<keyword evidence="11" id="KW-1185">Reference proteome</keyword>
<feature type="transmembrane region" description="Helical" evidence="8">
    <location>
        <begin position="34"/>
        <end position="58"/>
    </location>
</feature>
<evidence type="ECO:0000256" key="3">
    <source>
        <dbReference type="ARBA" id="ARBA00022692"/>
    </source>
</evidence>
<organism evidence="10 11">
    <name type="scientific">Salinimicrobium sediminis</name>
    <dbReference type="NCBI Taxonomy" id="1343891"/>
    <lineage>
        <taxon>Bacteria</taxon>
        <taxon>Pseudomonadati</taxon>
        <taxon>Bacteroidota</taxon>
        <taxon>Flavobacteriia</taxon>
        <taxon>Flavobacteriales</taxon>
        <taxon>Flavobacteriaceae</taxon>
        <taxon>Salinimicrobium</taxon>
    </lineage>
</organism>
<evidence type="ECO:0000256" key="8">
    <source>
        <dbReference type="SAM" id="Phobius"/>
    </source>
</evidence>
<sequence>MQYTYLLVNFFTIIIPFLFSFHPKLKFHKTWSAFFPAVFIAGFIFVVWDMYFTHLGVWGFNERYLTGVEIGNLPMEEVLFFFCIPYACVFTFHCLNLFMPEVGNPKTQKIITLTLVAFLLILGLLNFNRSYTAATFISFSLVLLFAEFILKINWLSRFYVVYAVLLIPFFFVNGVLTGSWIEEEVVWYNAAEFMNFRIGTIPVEDAFYGAMLILLNLLIYRYLLNRKTMSQKITRKAHAL</sequence>
<proteinExistence type="predicted"/>
<name>A0A285X7U0_9FLAO</name>
<gene>
    <name evidence="10" type="ORF">SAMN06296241_2967</name>
</gene>
<dbReference type="GO" id="GO:0016117">
    <property type="term" value="P:carotenoid biosynthetic process"/>
    <property type="evidence" value="ECO:0007669"/>
    <property type="project" value="UniProtKB-KW"/>
</dbReference>
<dbReference type="GO" id="GO:0016872">
    <property type="term" value="F:intramolecular lyase activity"/>
    <property type="evidence" value="ECO:0007669"/>
    <property type="project" value="InterPro"/>
</dbReference>
<feature type="transmembrane region" description="Helical" evidence="8">
    <location>
        <begin position="206"/>
        <end position="224"/>
    </location>
</feature>
<keyword evidence="5 8" id="KW-1133">Transmembrane helix</keyword>
<evidence type="ECO:0000256" key="7">
    <source>
        <dbReference type="ARBA" id="ARBA00023235"/>
    </source>
</evidence>
<dbReference type="NCBIfam" id="TIGR03462">
    <property type="entry name" value="CarR_dom_SF"/>
    <property type="match status" value="1"/>
</dbReference>
<feature type="domain" description="Lycopene cyclase" evidence="9">
    <location>
        <begin position="129"/>
        <end position="223"/>
    </location>
</feature>
<feature type="transmembrane region" description="Helical" evidence="8">
    <location>
        <begin position="78"/>
        <end position="98"/>
    </location>
</feature>
<comment type="subcellular location">
    <subcellularLocation>
        <location evidence="1">Membrane</location>
        <topology evidence="1">Multi-pass membrane protein</topology>
    </subcellularLocation>
</comment>
<keyword evidence="4" id="KW-0125">Carotenoid biosynthesis</keyword>
<evidence type="ECO:0000256" key="1">
    <source>
        <dbReference type="ARBA" id="ARBA00004141"/>
    </source>
</evidence>
<dbReference type="InterPro" id="IPR017825">
    <property type="entry name" value="Lycopene_cyclase_dom"/>
</dbReference>
<dbReference type="GO" id="GO:0016020">
    <property type="term" value="C:membrane"/>
    <property type="evidence" value="ECO:0007669"/>
    <property type="project" value="UniProtKB-SubCell"/>
</dbReference>
<feature type="transmembrane region" description="Helical" evidence="8">
    <location>
        <begin position="6"/>
        <end position="22"/>
    </location>
</feature>
<evidence type="ECO:0000259" key="9">
    <source>
        <dbReference type="Pfam" id="PF18916"/>
    </source>
</evidence>
<dbReference type="Pfam" id="PF18916">
    <property type="entry name" value="Lycopene_cyc"/>
    <property type="match status" value="2"/>
</dbReference>
<evidence type="ECO:0000313" key="11">
    <source>
        <dbReference type="Proteomes" id="UP000219193"/>
    </source>
</evidence>
<evidence type="ECO:0000313" key="10">
    <source>
        <dbReference type="EMBL" id="SOC81391.1"/>
    </source>
</evidence>
<keyword evidence="3 8" id="KW-0812">Transmembrane</keyword>
<evidence type="ECO:0000256" key="6">
    <source>
        <dbReference type="ARBA" id="ARBA00023136"/>
    </source>
</evidence>
<comment type="pathway">
    <text evidence="2">Carotenoid biosynthesis.</text>
</comment>
<evidence type="ECO:0000256" key="5">
    <source>
        <dbReference type="ARBA" id="ARBA00022989"/>
    </source>
</evidence>
<evidence type="ECO:0000256" key="2">
    <source>
        <dbReference type="ARBA" id="ARBA00004829"/>
    </source>
</evidence>
<keyword evidence="7" id="KW-0413">Isomerase</keyword>
<dbReference type="EMBL" id="OCMF01000005">
    <property type="protein sequence ID" value="SOC81391.1"/>
    <property type="molecule type" value="Genomic_DNA"/>
</dbReference>
<feature type="domain" description="Lycopene cyclase" evidence="9">
    <location>
        <begin position="3"/>
        <end position="95"/>
    </location>
</feature>